<dbReference type="GO" id="GO:0006313">
    <property type="term" value="P:DNA transposition"/>
    <property type="evidence" value="ECO:0007669"/>
    <property type="project" value="InterPro"/>
</dbReference>
<dbReference type="RefSeq" id="WP_200812542.1">
    <property type="nucleotide sequence ID" value="NZ_FWFZ01000021.1"/>
</dbReference>
<gene>
    <name evidence="2" type="ORF">ROA7023_03351</name>
</gene>
<accession>A0A1Y5TSD6</accession>
<dbReference type="GO" id="GO:0004803">
    <property type="term" value="F:transposase activity"/>
    <property type="evidence" value="ECO:0007669"/>
    <property type="project" value="InterPro"/>
</dbReference>
<dbReference type="Proteomes" id="UP000193900">
    <property type="component" value="Unassembled WGS sequence"/>
</dbReference>
<dbReference type="NCBIfam" id="NF047646">
    <property type="entry name" value="REP_Tyr_transpos"/>
    <property type="match status" value="1"/>
</dbReference>
<dbReference type="SMART" id="SM01321">
    <property type="entry name" value="Y1_Tnp"/>
    <property type="match status" value="1"/>
</dbReference>
<dbReference type="AlphaFoldDB" id="A0A1Y5TSD6"/>
<proteinExistence type="predicted"/>
<feature type="domain" description="Transposase IS200-like" evidence="1">
    <location>
        <begin position="9"/>
        <end position="127"/>
    </location>
</feature>
<reference evidence="2 3" key="1">
    <citation type="submission" date="2017-03" db="EMBL/GenBank/DDBJ databases">
        <authorList>
            <person name="Afonso C.L."/>
            <person name="Miller P.J."/>
            <person name="Scott M.A."/>
            <person name="Spackman E."/>
            <person name="Goraichik I."/>
            <person name="Dimitrov K.M."/>
            <person name="Suarez D.L."/>
            <person name="Swayne D.E."/>
        </authorList>
    </citation>
    <scope>NUCLEOTIDE SEQUENCE [LARGE SCALE GENOMIC DNA]</scope>
    <source>
        <strain evidence="2 3">CECT 7023</strain>
    </source>
</reference>
<evidence type="ECO:0000313" key="3">
    <source>
        <dbReference type="Proteomes" id="UP000193900"/>
    </source>
</evidence>
<dbReference type="InterPro" id="IPR036515">
    <property type="entry name" value="Transposase_17_sf"/>
</dbReference>
<dbReference type="InterPro" id="IPR052715">
    <property type="entry name" value="RAYT_transposase"/>
</dbReference>
<evidence type="ECO:0000313" key="2">
    <source>
        <dbReference type="EMBL" id="SLN69060.1"/>
    </source>
</evidence>
<evidence type="ECO:0000259" key="1">
    <source>
        <dbReference type="SMART" id="SM01321"/>
    </source>
</evidence>
<name>A0A1Y5TSD6_9RHOB</name>
<organism evidence="2 3">
    <name type="scientific">Roseisalinus antarcticus</name>
    <dbReference type="NCBI Taxonomy" id="254357"/>
    <lineage>
        <taxon>Bacteria</taxon>
        <taxon>Pseudomonadati</taxon>
        <taxon>Pseudomonadota</taxon>
        <taxon>Alphaproteobacteria</taxon>
        <taxon>Rhodobacterales</taxon>
        <taxon>Roseobacteraceae</taxon>
        <taxon>Roseisalinus</taxon>
    </lineage>
</organism>
<dbReference type="PANTHER" id="PTHR36966">
    <property type="entry name" value="REP-ASSOCIATED TYROSINE TRANSPOSASE"/>
    <property type="match status" value="1"/>
</dbReference>
<sequence>MTSYRRLRRPGATYFFTVMLADPSADTLVSGIDHLRAAWQITCAERPFRTEAVVVLPDHLHAIWTLPPGDADFSTRWRLIKSRFSRRIGGTGRRGRSMRAKGERGIWQRRFWEHLLRDGADRNLHLNYCWFDPVNHGLVRQAGEWPWSSLHRDLRRGCVPAPVQPPPGLCFGERMGEDHPSYG</sequence>
<dbReference type="PANTHER" id="PTHR36966:SF1">
    <property type="entry name" value="REP-ASSOCIATED TYROSINE TRANSPOSASE"/>
    <property type="match status" value="1"/>
</dbReference>
<dbReference type="InterPro" id="IPR002686">
    <property type="entry name" value="Transposase_17"/>
</dbReference>
<dbReference type="SUPFAM" id="SSF143422">
    <property type="entry name" value="Transposase IS200-like"/>
    <property type="match status" value="1"/>
</dbReference>
<keyword evidence="3" id="KW-1185">Reference proteome</keyword>
<protein>
    <recommendedName>
        <fullName evidence="1">Transposase IS200-like domain-containing protein</fullName>
    </recommendedName>
</protein>
<dbReference type="Gene3D" id="3.30.70.1290">
    <property type="entry name" value="Transposase IS200-like"/>
    <property type="match status" value="1"/>
</dbReference>
<dbReference type="GO" id="GO:0043565">
    <property type="term" value="F:sequence-specific DNA binding"/>
    <property type="evidence" value="ECO:0007669"/>
    <property type="project" value="TreeGrafter"/>
</dbReference>
<dbReference type="EMBL" id="FWFZ01000021">
    <property type="protein sequence ID" value="SLN69060.1"/>
    <property type="molecule type" value="Genomic_DNA"/>
</dbReference>